<dbReference type="RefSeq" id="WP_262654108.1">
    <property type="nucleotide sequence ID" value="NZ_JAOQKE010000003.1"/>
</dbReference>
<protein>
    <recommendedName>
        <fullName evidence="4 9">N-(5'-phosphoribosyl)anthranilate isomerase</fullName>
        <shortName evidence="9">PRAI</shortName>
        <ecNumber evidence="3 9">5.3.1.24</ecNumber>
    </recommendedName>
</protein>
<evidence type="ECO:0000259" key="10">
    <source>
        <dbReference type="Pfam" id="PF00697"/>
    </source>
</evidence>
<evidence type="ECO:0000256" key="1">
    <source>
        <dbReference type="ARBA" id="ARBA00001164"/>
    </source>
</evidence>
<name>A0ABT2SK23_9FIRM</name>
<evidence type="ECO:0000313" key="11">
    <source>
        <dbReference type="EMBL" id="MCU6724650.1"/>
    </source>
</evidence>
<dbReference type="Pfam" id="PF00697">
    <property type="entry name" value="PRAI"/>
    <property type="match status" value="1"/>
</dbReference>
<keyword evidence="8 9" id="KW-0413">Isomerase</keyword>
<dbReference type="GO" id="GO:0016853">
    <property type="term" value="F:isomerase activity"/>
    <property type="evidence" value="ECO:0007669"/>
    <property type="project" value="UniProtKB-KW"/>
</dbReference>
<dbReference type="InterPro" id="IPR044643">
    <property type="entry name" value="TrpF_fam"/>
</dbReference>
<organism evidence="11 12">
    <name type="scientific">Muricoprocola aceti</name>
    <dbReference type="NCBI Taxonomy" id="2981772"/>
    <lineage>
        <taxon>Bacteria</taxon>
        <taxon>Bacillati</taxon>
        <taxon>Bacillota</taxon>
        <taxon>Clostridia</taxon>
        <taxon>Lachnospirales</taxon>
        <taxon>Lachnospiraceae</taxon>
        <taxon>Muricoprocola</taxon>
    </lineage>
</organism>
<comment type="pathway">
    <text evidence="2 9">Amino-acid biosynthesis; L-tryptophan biosynthesis; L-tryptophan from chorismate: step 3/5.</text>
</comment>
<dbReference type="Proteomes" id="UP001652338">
    <property type="component" value="Unassembled WGS sequence"/>
</dbReference>
<evidence type="ECO:0000256" key="2">
    <source>
        <dbReference type="ARBA" id="ARBA00004664"/>
    </source>
</evidence>
<evidence type="ECO:0000256" key="7">
    <source>
        <dbReference type="ARBA" id="ARBA00023141"/>
    </source>
</evidence>
<keyword evidence="6 9" id="KW-0822">Tryptophan biosynthesis</keyword>
<evidence type="ECO:0000256" key="8">
    <source>
        <dbReference type="ARBA" id="ARBA00023235"/>
    </source>
</evidence>
<sequence length="219" mass="24341">MKIKICGLTDLKEAEYANQNYVDFIGMVLFFPKSKRNITLEQAAGIMKCLDPKIQKVAVVVSPSLEQVRAIEQTGFDYIQIHGEIPSGYAESCCLPVLKAFNIRDMKDFSQYSADPAVAGYVFDAIEPGSGQVFDWSLVKEVPRDEKFFFLAGGLNPDNVAEAIRSVHPDGVDVSSGVEYGRERTGKDPEKVRKFVEAARKAIGDKAVCDQVYCRPESW</sequence>
<dbReference type="SUPFAM" id="SSF51366">
    <property type="entry name" value="Ribulose-phoshate binding barrel"/>
    <property type="match status" value="1"/>
</dbReference>
<accession>A0ABT2SK23</accession>
<keyword evidence="5 9" id="KW-0028">Amino-acid biosynthesis</keyword>
<proteinExistence type="inferred from homology"/>
<evidence type="ECO:0000256" key="3">
    <source>
        <dbReference type="ARBA" id="ARBA00012572"/>
    </source>
</evidence>
<dbReference type="InterPro" id="IPR011060">
    <property type="entry name" value="RibuloseP-bd_barrel"/>
</dbReference>
<evidence type="ECO:0000313" key="12">
    <source>
        <dbReference type="Proteomes" id="UP001652338"/>
    </source>
</evidence>
<comment type="similarity">
    <text evidence="9">Belongs to the TrpF family.</text>
</comment>
<evidence type="ECO:0000256" key="5">
    <source>
        <dbReference type="ARBA" id="ARBA00022605"/>
    </source>
</evidence>
<dbReference type="EC" id="5.3.1.24" evidence="3 9"/>
<dbReference type="EMBL" id="JAOQKE010000003">
    <property type="protein sequence ID" value="MCU6724650.1"/>
    <property type="molecule type" value="Genomic_DNA"/>
</dbReference>
<keyword evidence="7 9" id="KW-0057">Aromatic amino acid biosynthesis</keyword>
<evidence type="ECO:0000256" key="9">
    <source>
        <dbReference type="HAMAP-Rule" id="MF_00135"/>
    </source>
</evidence>
<dbReference type="HAMAP" id="MF_00135">
    <property type="entry name" value="PRAI"/>
    <property type="match status" value="1"/>
</dbReference>
<keyword evidence="12" id="KW-1185">Reference proteome</keyword>
<dbReference type="CDD" id="cd00405">
    <property type="entry name" value="PRAI"/>
    <property type="match status" value="1"/>
</dbReference>
<dbReference type="InterPro" id="IPR013785">
    <property type="entry name" value="Aldolase_TIM"/>
</dbReference>
<reference evidence="11 12" key="1">
    <citation type="journal article" date="2021" name="ISME Commun">
        <title>Automated analysis of genomic sequences facilitates high-throughput and comprehensive description of bacteria.</title>
        <authorList>
            <person name="Hitch T.C.A."/>
        </authorList>
    </citation>
    <scope>NUCLEOTIDE SEQUENCE [LARGE SCALE GENOMIC DNA]</scope>
    <source>
        <strain evidence="11 12">Sanger_29</strain>
    </source>
</reference>
<feature type="domain" description="N-(5'phosphoribosyl) anthranilate isomerase (PRAI)" evidence="10">
    <location>
        <begin position="4"/>
        <end position="197"/>
    </location>
</feature>
<dbReference type="InterPro" id="IPR001240">
    <property type="entry name" value="PRAI_dom"/>
</dbReference>
<dbReference type="PANTHER" id="PTHR42894:SF1">
    <property type="entry name" value="N-(5'-PHOSPHORIBOSYL)ANTHRANILATE ISOMERASE"/>
    <property type="match status" value="1"/>
</dbReference>
<evidence type="ECO:0000256" key="4">
    <source>
        <dbReference type="ARBA" id="ARBA00022272"/>
    </source>
</evidence>
<dbReference type="PANTHER" id="PTHR42894">
    <property type="entry name" value="N-(5'-PHOSPHORIBOSYL)ANTHRANILATE ISOMERASE"/>
    <property type="match status" value="1"/>
</dbReference>
<comment type="catalytic activity">
    <reaction evidence="1 9">
        <text>N-(5-phospho-beta-D-ribosyl)anthranilate = 1-(2-carboxyphenylamino)-1-deoxy-D-ribulose 5-phosphate</text>
        <dbReference type="Rhea" id="RHEA:21540"/>
        <dbReference type="ChEBI" id="CHEBI:18277"/>
        <dbReference type="ChEBI" id="CHEBI:58613"/>
        <dbReference type="EC" id="5.3.1.24"/>
    </reaction>
</comment>
<evidence type="ECO:0000256" key="6">
    <source>
        <dbReference type="ARBA" id="ARBA00022822"/>
    </source>
</evidence>
<comment type="caution">
    <text evidence="11">The sequence shown here is derived from an EMBL/GenBank/DDBJ whole genome shotgun (WGS) entry which is preliminary data.</text>
</comment>
<gene>
    <name evidence="9" type="primary">trpF</name>
    <name evidence="11" type="ORF">OCV47_04625</name>
</gene>
<dbReference type="Gene3D" id="3.20.20.70">
    <property type="entry name" value="Aldolase class I"/>
    <property type="match status" value="1"/>
</dbReference>